<keyword evidence="4" id="KW-1185">Reference proteome</keyword>
<accession>A0A9P8M5W1</accession>
<dbReference type="InterPro" id="IPR045564">
    <property type="entry name" value="DUF5910"/>
</dbReference>
<sequence>MFLPKLALVASVLVSSIAASPYKTHSVEKRGQNIIIGYRTVAEAIFTWFTNDARQAQAREYIAAKTLTLTKPPVGIQIGTGVYTSPAPGEWPGGPTSWYCAILADAEALANTAKAWVPSTYWFKGDGEIDSFIKAQGLDPLKTMRMSLIDGLASRQQMVIPTGLLNNKGGGLSLSVLCKQNVAELPSARVDYESEHFKKNAKGEVQKPVNPCKRAGAGDCVEEAAEEGAAEEGAAEGAEEGAAEGATEGAAEGATEGATECAVEGAAGNLIRDADLQAALKAGQVGEYRFFAAGLESAGGAATEGAALDTVIAEADAAAVSVAAEDAAAEAVLAEAGETSIVGELLEVVVEVAEV</sequence>
<feature type="compositionally biased region" description="Acidic residues" evidence="1">
    <location>
        <begin position="223"/>
        <end position="242"/>
    </location>
</feature>
<dbReference type="Pfam" id="PF19287">
    <property type="entry name" value="DUF5910"/>
    <property type="match status" value="1"/>
</dbReference>
<dbReference type="AlphaFoldDB" id="A0A9P8M5W1"/>
<dbReference type="EMBL" id="JACEFI010000028">
    <property type="protein sequence ID" value="KAH0592660.1"/>
    <property type="molecule type" value="Genomic_DNA"/>
</dbReference>
<feature type="signal peptide" evidence="2">
    <location>
        <begin position="1"/>
        <end position="19"/>
    </location>
</feature>
<protein>
    <submittedName>
        <fullName evidence="3">Uncharacterized protein</fullName>
    </submittedName>
</protein>
<keyword evidence="2" id="KW-0732">Signal</keyword>
<evidence type="ECO:0000313" key="3">
    <source>
        <dbReference type="EMBL" id="KAH0592660.1"/>
    </source>
</evidence>
<name>A0A9P8M5W1_9HYPO</name>
<evidence type="ECO:0000256" key="2">
    <source>
        <dbReference type="SAM" id="SignalP"/>
    </source>
</evidence>
<comment type="caution">
    <text evidence="3">The sequence shown here is derived from an EMBL/GenBank/DDBJ whole genome shotgun (WGS) entry which is preliminary data.</text>
</comment>
<gene>
    <name evidence="3" type="ORF">MHUMG1_09653</name>
</gene>
<organism evidence="3 4">
    <name type="scientific">Metarhizium humberi</name>
    <dbReference type="NCBI Taxonomy" id="2596975"/>
    <lineage>
        <taxon>Eukaryota</taxon>
        <taxon>Fungi</taxon>
        <taxon>Dikarya</taxon>
        <taxon>Ascomycota</taxon>
        <taxon>Pezizomycotina</taxon>
        <taxon>Sordariomycetes</taxon>
        <taxon>Hypocreomycetidae</taxon>
        <taxon>Hypocreales</taxon>
        <taxon>Clavicipitaceae</taxon>
        <taxon>Metarhizium</taxon>
    </lineage>
</organism>
<dbReference type="Proteomes" id="UP000764110">
    <property type="component" value="Unassembled WGS sequence"/>
</dbReference>
<feature type="region of interest" description="Disordered" evidence="1">
    <location>
        <begin position="223"/>
        <end position="258"/>
    </location>
</feature>
<reference evidence="3 4" key="1">
    <citation type="submission" date="2020-07" db="EMBL/GenBank/DDBJ databases">
        <title>Metarhizium humberi genome.</title>
        <authorList>
            <person name="Lysoe E."/>
        </authorList>
    </citation>
    <scope>NUCLEOTIDE SEQUENCE [LARGE SCALE GENOMIC DNA]</scope>
    <source>
        <strain evidence="3 4">ESALQ1638</strain>
    </source>
</reference>
<feature type="compositionally biased region" description="Low complexity" evidence="1">
    <location>
        <begin position="243"/>
        <end position="258"/>
    </location>
</feature>
<proteinExistence type="predicted"/>
<evidence type="ECO:0000256" key="1">
    <source>
        <dbReference type="SAM" id="MobiDB-lite"/>
    </source>
</evidence>
<evidence type="ECO:0000313" key="4">
    <source>
        <dbReference type="Proteomes" id="UP000764110"/>
    </source>
</evidence>
<feature type="chain" id="PRO_5040216864" evidence="2">
    <location>
        <begin position="20"/>
        <end position="355"/>
    </location>
</feature>